<keyword evidence="1" id="KW-0378">Hydrolase</keyword>
<evidence type="ECO:0000313" key="4">
    <source>
        <dbReference type="EMBL" id="KIY62108.1"/>
    </source>
</evidence>
<dbReference type="STRING" id="1314674.A0A0D7AUP7"/>
<evidence type="ECO:0000313" key="5">
    <source>
        <dbReference type="Proteomes" id="UP000054007"/>
    </source>
</evidence>
<feature type="compositionally biased region" description="Low complexity" evidence="2">
    <location>
        <begin position="238"/>
        <end position="257"/>
    </location>
</feature>
<dbReference type="EMBL" id="KN880823">
    <property type="protein sequence ID" value="KIY62108.1"/>
    <property type="molecule type" value="Genomic_DNA"/>
</dbReference>
<feature type="domain" description="Serine hydrolase" evidence="3">
    <location>
        <begin position="4"/>
        <end position="219"/>
    </location>
</feature>
<protein>
    <submittedName>
        <fullName evidence="4">FSH1-domain-containing protein</fullName>
    </submittedName>
</protein>
<accession>A0A0D7AUP7</accession>
<dbReference type="SUPFAM" id="SSF53474">
    <property type="entry name" value="alpha/beta-Hydrolases"/>
    <property type="match status" value="1"/>
</dbReference>
<dbReference type="GO" id="GO:0005634">
    <property type="term" value="C:nucleus"/>
    <property type="evidence" value="ECO:0007669"/>
    <property type="project" value="TreeGrafter"/>
</dbReference>
<dbReference type="PANTHER" id="PTHR48070:SF6">
    <property type="entry name" value="ESTERASE OVCA2"/>
    <property type="match status" value="1"/>
</dbReference>
<feature type="region of interest" description="Disordered" evidence="2">
    <location>
        <begin position="231"/>
        <end position="257"/>
    </location>
</feature>
<dbReference type="PANTHER" id="PTHR48070">
    <property type="entry name" value="ESTERASE OVCA2"/>
    <property type="match status" value="1"/>
</dbReference>
<dbReference type="InterPro" id="IPR005645">
    <property type="entry name" value="FSH-like_dom"/>
</dbReference>
<evidence type="ECO:0000256" key="2">
    <source>
        <dbReference type="SAM" id="MobiDB-lite"/>
    </source>
</evidence>
<dbReference type="InterPro" id="IPR029058">
    <property type="entry name" value="AB_hydrolase_fold"/>
</dbReference>
<dbReference type="AlphaFoldDB" id="A0A0D7AUP7"/>
<feature type="region of interest" description="Disordered" evidence="2">
    <location>
        <begin position="51"/>
        <end position="72"/>
    </location>
</feature>
<dbReference type="GO" id="GO:0016787">
    <property type="term" value="F:hydrolase activity"/>
    <property type="evidence" value="ECO:0007669"/>
    <property type="project" value="UniProtKB-KW"/>
</dbReference>
<gene>
    <name evidence="4" type="ORF">CYLTODRAFT_427152</name>
</gene>
<evidence type="ECO:0000259" key="3">
    <source>
        <dbReference type="Pfam" id="PF03959"/>
    </source>
</evidence>
<dbReference type="Gene3D" id="3.40.50.1820">
    <property type="entry name" value="alpha/beta hydrolase"/>
    <property type="match status" value="1"/>
</dbReference>
<evidence type="ECO:0000256" key="1">
    <source>
        <dbReference type="ARBA" id="ARBA00022801"/>
    </source>
</evidence>
<dbReference type="Pfam" id="PF03959">
    <property type="entry name" value="FSH1"/>
    <property type="match status" value="1"/>
</dbReference>
<dbReference type="Proteomes" id="UP000054007">
    <property type="component" value="Unassembled WGS sequence"/>
</dbReference>
<dbReference type="GO" id="GO:0005737">
    <property type="term" value="C:cytoplasm"/>
    <property type="evidence" value="ECO:0007669"/>
    <property type="project" value="TreeGrafter"/>
</dbReference>
<name>A0A0D7AUP7_9AGAR</name>
<reference evidence="4 5" key="1">
    <citation type="journal article" date="2015" name="Fungal Genet. Biol.">
        <title>Evolution of novel wood decay mechanisms in Agaricales revealed by the genome sequences of Fistulina hepatica and Cylindrobasidium torrendii.</title>
        <authorList>
            <person name="Floudas D."/>
            <person name="Held B.W."/>
            <person name="Riley R."/>
            <person name="Nagy L.G."/>
            <person name="Koehler G."/>
            <person name="Ransdell A.S."/>
            <person name="Younus H."/>
            <person name="Chow J."/>
            <person name="Chiniquy J."/>
            <person name="Lipzen A."/>
            <person name="Tritt A."/>
            <person name="Sun H."/>
            <person name="Haridas S."/>
            <person name="LaButti K."/>
            <person name="Ohm R.A."/>
            <person name="Kues U."/>
            <person name="Blanchette R.A."/>
            <person name="Grigoriev I.V."/>
            <person name="Minto R.E."/>
            <person name="Hibbett D.S."/>
        </authorList>
    </citation>
    <scope>NUCLEOTIDE SEQUENCE [LARGE SCALE GENOMIC DNA]</scope>
    <source>
        <strain evidence="4 5">FP15055 ss-10</strain>
    </source>
</reference>
<dbReference type="InterPro" id="IPR050593">
    <property type="entry name" value="LovG"/>
</dbReference>
<dbReference type="OrthoDB" id="2094269at2759"/>
<proteinExistence type="predicted"/>
<sequence>MAASSKSVLVLHGYAQNATIFSKRLGALRKACGKDVDFFFLDGPLVLQPADMPGDPKELGSEASTNTDDPALTPRGWYKAGQGVKSALAIEESLALVKKTLKEKHYDGIFGFSQGACMAAFIAALLEHPERYPDWVEDGKPIHPPFQFCIAAAGFKINDPLAPVIFGDSYSTPTLHIIGATDIIVTEERAQSLLDVSANKRVERHDGGHFIPSKANWRKFLAAYLKDPLGNVPPPAPSSTAPTPSASGTATPTTGAD</sequence>
<organism evidence="4 5">
    <name type="scientific">Cylindrobasidium torrendii FP15055 ss-10</name>
    <dbReference type="NCBI Taxonomy" id="1314674"/>
    <lineage>
        <taxon>Eukaryota</taxon>
        <taxon>Fungi</taxon>
        <taxon>Dikarya</taxon>
        <taxon>Basidiomycota</taxon>
        <taxon>Agaricomycotina</taxon>
        <taxon>Agaricomycetes</taxon>
        <taxon>Agaricomycetidae</taxon>
        <taxon>Agaricales</taxon>
        <taxon>Marasmiineae</taxon>
        <taxon>Physalacriaceae</taxon>
        <taxon>Cylindrobasidium</taxon>
    </lineage>
</organism>
<keyword evidence="5" id="KW-1185">Reference proteome</keyword>